<dbReference type="OrthoDB" id="5313079at2759"/>
<dbReference type="STRING" id="196109.A0A136IV24"/>
<dbReference type="Gene3D" id="1.10.167.10">
    <property type="entry name" value="Regulator of G-protein Signalling 4, domain 2"/>
    <property type="match status" value="1"/>
</dbReference>
<keyword evidence="2" id="KW-0472">Membrane</keyword>
<feature type="transmembrane region" description="Helical" evidence="2">
    <location>
        <begin position="234"/>
        <end position="260"/>
    </location>
</feature>
<organism evidence="3 4">
    <name type="scientific">Microdochium bolleyi</name>
    <dbReference type="NCBI Taxonomy" id="196109"/>
    <lineage>
        <taxon>Eukaryota</taxon>
        <taxon>Fungi</taxon>
        <taxon>Dikarya</taxon>
        <taxon>Ascomycota</taxon>
        <taxon>Pezizomycotina</taxon>
        <taxon>Sordariomycetes</taxon>
        <taxon>Xylariomycetidae</taxon>
        <taxon>Xylariales</taxon>
        <taxon>Microdochiaceae</taxon>
        <taxon>Microdochium</taxon>
    </lineage>
</organism>
<feature type="transmembrane region" description="Helical" evidence="2">
    <location>
        <begin position="12"/>
        <end position="33"/>
    </location>
</feature>
<feature type="compositionally biased region" description="Low complexity" evidence="1">
    <location>
        <begin position="494"/>
        <end position="506"/>
    </location>
</feature>
<dbReference type="Proteomes" id="UP000070501">
    <property type="component" value="Unassembled WGS sequence"/>
</dbReference>
<evidence type="ECO:0000256" key="1">
    <source>
        <dbReference type="SAM" id="MobiDB-lite"/>
    </source>
</evidence>
<evidence type="ECO:0000313" key="3">
    <source>
        <dbReference type="EMBL" id="KXJ88840.1"/>
    </source>
</evidence>
<keyword evidence="4" id="KW-1185">Reference proteome</keyword>
<feature type="transmembrane region" description="Helical" evidence="2">
    <location>
        <begin position="203"/>
        <end position="222"/>
    </location>
</feature>
<dbReference type="InterPro" id="IPR044926">
    <property type="entry name" value="RGS_subdomain_2"/>
</dbReference>
<gene>
    <name evidence="3" type="ORF">Micbo1qcDRAFT_235669</name>
</gene>
<feature type="region of interest" description="Disordered" evidence="1">
    <location>
        <begin position="475"/>
        <end position="506"/>
    </location>
</feature>
<evidence type="ECO:0000313" key="4">
    <source>
        <dbReference type="Proteomes" id="UP000070501"/>
    </source>
</evidence>
<evidence type="ECO:0008006" key="5">
    <source>
        <dbReference type="Google" id="ProtNLM"/>
    </source>
</evidence>
<name>A0A136IV24_9PEZI</name>
<sequence>MATTTYDALGWFYIAFTIVWSVLLTGGMGFLYRHRSLPFLQIRKLGLIFCAVILLHLYAISCTLGITYGTMVPCEAQFWVMSIYLPFGMALLQAANSQFQYIASQQRRYASMGNLEDQAVSDRSTPIDQALPWYKRAILRCRNADKPTRTLVYIGIGMAVQFALTALVFFGSEMFHPGWGFFNVRVPGTEKDRAEMCLTGWEWWLSIVWQFFWTWLYAPYLLWKTRNVHDTHGWRIQTIGCCLCFLPASPMWLISLYVPAMAPVNAKFAPPMWFACPIFIAEILLIFVPCWKVLKTHELQKETQDAISSWEKRHKTGTVEPDNMSASSAGVAGTTLAGSIIARSTHSKSSATSKSSRRSDMLTMAGLENALRSNSQPLLEFAALKDFSGENVSFLSHVGDWKRSFGHPGTAISPRASVSAESVAQRERQFIRAVRIYSHFISLEYSEFPVNISSRAAKELHHIFDEAAHALNRRRSTQSDSATPFEDSAHILPRSGSSWSSAGSTSTRAPNNVFDLEATLGKANLNSANQMRDDDSERLSGGFSITIPDQFSPTVLDVAESEIKYLVLTNTWPKFVAAAFDSMSRVEAKEDGKSFPTVMRKYFCGESDKYV</sequence>
<dbReference type="AlphaFoldDB" id="A0A136IV24"/>
<feature type="transmembrane region" description="Helical" evidence="2">
    <location>
        <begin position="45"/>
        <end position="66"/>
    </location>
</feature>
<proteinExistence type="predicted"/>
<keyword evidence="2" id="KW-0812">Transmembrane</keyword>
<dbReference type="InterPro" id="IPR036305">
    <property type="entry name" value="RGS_sf"/>
</dbReference>
<accession>A0A136IV24</accession>
<evidence type="ECO:0000256" key="2">
    <source>
        <dbReference type="SAM" id="Phobius"/>
    </source>
</evidence>
<keyword evidence="2" id="KW-1133">Transmembrane helix</keyword>
<dbReference type="SUPFAM" id="SSF48097">
    <property type="entry name" value="Regulator of G-protein signaling, RGS"/>
    <property type="match status" value="1"/>
</dbReference>
<feature type="transmembrane region" description="Helical" evidence="2">
    <location>
        <begin position="272"/>
        <end position="294"/>
    </location>
</feature>
<reference evidence="4" key="1">
    <citation type="submission" date="2016-02" db="EMBL/GenBank/DDBJ databases">
        <title>Draft genome sequence of Microdochium bolleyi, a fungal endophyte of beachgrass.</title>
        <authorList>
            <consortium name="DOE Joint Genome Institute"/>
            <person name="David A.S."/>
            <person name="May G."/>
            <person name="Haridas S."/>
            <person name="Lim J."/>
            <person name="Wang M."/>
            <person name="Labutti K."/>
            <person name="Lipzen A."/>
            <person name="Barry K."/>
            <person name="Grigoriev I.V."/>
        </authorList>
    </citation>
    <scope>NUCLEOTIDE SEQUENCE [LARGE SCALE GENOMIC DNA]</scope>
    <source>
        <strain evidence="4">J235TASD1</strain>
    </source>
</reference>
<feature type="transmembrane region" description="Helical" evidence="2">
    <location>
        <begin position="78"/>
        <end position="99"/>
    </location>
</feature>
<dbReference type="EMBL" id="KQ964257">
    <property type="protein sequence ID" value="KXJ88840.1"/>
    <property type="molecule type" value="Genomic_DNA"/>
</dbReference>
<feature type="transmembrane region" description="Helical" evidence="2">
    <location>
        <begin position="150"/>
        <end position="170"/>
    </location>
</feature>
<dbReference type="InParanoid" id="A0A136IV24"/>
<protein>
    <recommendedName>
        <fullName evidence="5">RGS domain-containing protein</fullName>
    </recommendedName>
</protein>